<comment type="similarity">
    <text evidence="1">Belongs to the ribonucleoside diphosphate reductase class-2 family.</text>
</comment>
<feature type="compositionally biased region" description="Low complexity" evidence="6">
    <location>
        <begin position="204"/>
        <end position="216"/>
    </location>
</feature>
<reference evidence="8 9" key="1">
    <citation type="submission" date="2019-03" db="EMBL/GenBank/DDBJ databases">
        <title>Luteimonas zhaokaii sp.nov., isolated from the rectal contents of Plateau pika in Yushu, Qinghai Province, China.</title>
        <authorList>
            <person name="Zhang G."/>
        </authorList>
    </citation>
    <scope>NUCLEOTIDE SEQUENCE [LARGE SCALE GENOMIC DNA]</scope>
    <source>
        <strain evidence="8 9">B9</strain>
    </source>
</reference>
<organism evidence="8 9">
    <name type="scientific">Luteimonas aestuarii</name>
    <dbReference type="NCBI Taxonomy" id="453837"/>
    <lineage>
        <taxon>Bacteria</taxon>
        <taxon>Pseudomonadati</taxon>
        <taxon>Pseudomonadota</taxon>
        <taxon>Gammaproteobacteria</taxon>
        <taxon>Lysobacterales</taxon>
        <taxon>Lysobacteraceae</taxon>
        <taxon>Luteimonas</taxon>
    </lineage>
</organism>
<accession>A0A4R5TTP0</accession>
<evidence type="ECO:0000256" key="6">
    <source>
        <dbReference type="SAM" id="MobiDB-lite"/>
    </source>
</evidence>
<evidence type="ECO:0000259" key="7">
    <source>
        <dbReference type="Pfam" id="PF12637"/>
    </source>
</evidence>
<feature type="domain" description="TSCPD" evidence="7">
    <location>
        <begin position="54"/>
        <end position="166"/>
    </location>
</feature>
<feature type="compositionally biased region" description="Basic and acidic residues" evidence="6">
    <location>
        <begin position="191"/>
        <end position="201"/>
    </location>
</feature>
<evidence type="ECO:0000256" key="5">
    <source>
        <dbReference type="ARBA" id="ARBA00047754"/>
    </source>
</evidence>
<dbReference type="GO" id="GO:0071897">
    <property type="term" value="P:DNA biosynthetic process"/>
    <property type="evidence" value="ECO:0007669"/>
    <property type="project" value="UniProtKB-KW"/>
</dbReference>
<feature type="region of interest" description="Disordered" evidence="6">
    <location>
        <begin position="191"/>
        <end position="225"/>
    </location>
</feature>
<keyword evidence="9" id="KW-1185">Reference proteome</keyword>
<dbReference type="GO" id="GO:0000166">
    <property type="term" value="F:nucleotide binding"/>
    <property type="evidence" value="ECO:0007669"/>
    <property type="project" value="UniProtKB-KW"/>
</dbReference>
<sequence>MAVKIDKKIKGYSVVTPEDREKEKAIAAASVSRQEAEAEFPTADVIQMHERIERPEVLIGSTYKIKSPLVEHAFYVTINDIVLNAGTEHELRRPFEIFINSKSMEHFQWIVALTRIMSAVFRKGGDVTFIVDEMKAVFDPKGGYFKAGGVYMPSLVAELGSIVEDHLKSIGLLHDPEMSVHQRALIAEKRKQYEERSKKNSDVAAPGASPSPAQAGEGRDGGALASMTSADHEEDIAVTGDGASFPPSATMCHKCSTKALVLMDGCATCLNCGYSKCG</sequence>
<gene>
    <name evidence="8" type="ORF">E2F46_08880</name>
</gene>
<evidence type="ECO:0000313" key="9">
    <source>
        <dbReference type="Proteomes" id="UP000294796"/>
    </source>
</evidence>
<dbReference type="OrthoDB" id="8478578at2"/>
<comment type="catalytic activity">
    <reaction evidence="5">
        <text>a 2'-deoxyribonucleoside 5'-diphosphate + [thioredoxin]-disulfide + H2O = a ribonucleoside 5'-diphosphate + [thioredoxin]-dithiol</text>
        <dbReference type="Rhea" id="RHEA:23252"/>
        <dbReference type="Rhea" id="RHEA-COMP:10698"/>
        <dbReference type="Rhea" id="RHEA-COMP:10700"/>
        <dbReference type="ChEBI" id="CHEBI:15377"/>
        <dbReference type="ChEBI" id="CHEBI:29950"/>
        <dbReference type="ChEBI" id="CHEBI:50058"/>
        <dbReference type="ChEBI" id="CHEBI:57930"/>
        <dbReference type="ChEBI" id="CHEBI:73316"/>
        <dbReference type="EC" id="1.17.4.1"/>
    </reaction>
</comment>
<dbReference type="AlphaFoldDB" id="A0A4R5TTP0"/>
<evidence type="ECO:0000256" key="1">
    <source>
        <dbReference type="ARBA" id="ARBA00007405"/>
    </source>
</evidence>
<dbReference type="EC" id="1.17.4.1" evidence="2"/>
<dbReference type="RefSeq" id="WP_133321718.1">
    <property type="nucleotide sequence ID" value="NZ_SMTF01000005.1"/>
</dbReference>
<protein>
    <recommendedName>
        <fullName evidence="2">ribonucleoside-diphosphate reductase</fullName>
        <ecNumber evidence="2">1.17.4.1</ecNumber>
    </recommendedName>
</protein>
<evidence type="ECO:0000256" key="2">
    <source>
        <dbReference type="ARBA" id="ARBA00012274"/>
    </source>
</evidence>
<dbReference type="Pfam" id="PF12637">
    <property type="entry name" value="TSCPD"/>
    <property type="match status" value="1"/>
</dbReference>
<dbReference type="InterPro" id="IPR024434">
    <property type="entry name" value="TSCPD_dom"/>
</dbReference>
<evidence type="ECO:0000313" key="8">
    <source>
        <dbReference type="EMBL" id="TDK24386.1"/>
    </source>
</evidence>
<keyword evidence="4" id="KW-0547">Nucleotide-binding</keyword>
<keyword evidence="3" id="KW-0237">DNA synthesis</keyword>
<evidence type="ECO:0000256" key="3">
    <source>
        <dbReference type="ARBA" id="ARBA00022634"/>
    </source>
</evidence>
<evidence type="ECO:0000256" key="4">
    <source>
        <dbReference type="ARBA" id="ARBA00022741"/>
    </source>
</evidence>
<dbReference type="EMBL" id="SMTF01000005">
    <property type="protein sequence ID" value="TDK24386.1"/>
    <property type="molecule type" value="Genomic_DNA"/>
</dbReference>
<dbReference type="Proteomes" id="UP000294796">
    <property type="component" value="Unassembled WGS sequence"/>
</dbReference>
<proteinExistence type="inferred from homology"/>
<dbReference type="GO" id="GO:0004748">
    <property type="term" value="F:ribonucleoside-diphosphate reductase activity, thioredoxin disulfide as acceptor"/>
    <property type="evidence" value="ECO:0007669"/>
    <property type="project" value="UniProtKB-EC"/>
</dbReference>
<name>A0A4R5TTP0_9GAMM</name>
<comment type="caution">
    <text evidence="8">The sequence shown here is derived from an EMBL/GenBank/DDBJ whole genome shotgun (WGS) entry which is preliminary data.</text>
</comment>